<dbReference type="Gramene" id="QL03p054128:mrna">
    <property type="protein sequence ID" value="QL03p054128:mrna"/>
    <property type="gene ID" value="QL03p054128"/>
</dbReference>
<reference evidence="1 2" key="1">
    <citation type="journal article" date="2016" name="G3 (Bethesda)">
        <title>First Draft Assembly and Annotation of the Genome of a California Endemic Oak Quercus lobata Nee (Fagaceae).</title>
        <authorList>
            <person name="Sork V.L."/>
            <person name="Fitz-Gibbon S.T."/>
            <person name="Puiu D."/>
            <person name="Crepeau M."/>
            <person name="Gugger P.F."/>
            <person name="Sherman R."/>
            <person name="Stevens K."/>
            <person name="Langley C.H."/>
            <person name="Pellegrini M."/>
            <person name="Salzberg S.L."/>
        </authorList>
    </citation>
    <scope>NUCLEOTIDE SEQUENCE [LARGE SCALE GENOMIC DNA]</scope>
    <source>
        <strain evidence="1 2">cv. SW786</strain>
    </source>
</reference>
<sequence>MSVIDESAKFDILLKVKRGSKEEKFKVEVNEGSFHLNQMELHRVLISLFSGYTDGVIRAWGIGCYQ</sequence>
<reference evidence="1" key="2">
    <citation type="submission" date="2021-01" db="UniProtKB">
        <authorList>
            <consortium name="EnsemblPlants"/>
        </authorList>
    </citation>
    <scope>IDENTIFICATION</scope>
</reference>
<evidence type="ECO:0000313" key="1">
    <source>
        <dbReference type="EnsemblPlants" id="QL03p054128:mrna"/>
    </source>
</evidence>
<evidence type="ECO:0000313" key="2">
    <source>
        <dbReference type="Proteomes" id="UP000594261"/>
    </source>
</evidence>
<dbReference type="AlphaFoldDB" id="A0A7N2LAD0"/>
<dbReference type="EnsemblPlants" id="QL03p054128:mrna">
    <property type="protein sequence ID" value="QL03p054128:mrna"/>
    <property type="gene ID" value="QL03p054128"/>
</dbReference>
<keyword evidence="2" id="KW-1185">Reference proteome</keyword>
<dbReference type="EMBL" id="LRBV02000003">
    <property type="status" value="NOT_ANNOTATED_CDS"/>
    <property type="molecule type" value="Genomic_DNA"/>
</dbReference>
<proteinExistence type="predicted"/>
<dbReference type="Proteomes" id="UP000594261">
    <property type="component" value="Chromosome 3"/>
</dbReference>
<name>A0A7N2LAD0_QUELO</name>
<dbReference type="InParanoid" id="A0A7N2LAD0"/>
<accession>A0A7N2LAD0</accession>
<protein>
    <submittedName>
        <fullName evidence="1">Uncharacterized protein</fullName>
    </submittedName>
</protein>
<organism evidence="1 2">
    <name type="scientific">Quercus lobata</name>
    <name type="common">Valley oak</name>
    <dbReference type="NCBI Taxonomy" id="97700"/>
    <lineage>
        <taxon>Eukaryota</taxon>
        <taxon>Viridiplantae</taxon>
        <taxon>Streptophyta</taxon>
        <taxon>Embryophyta</taxon>
        <taxon>Tracheophyta</taxon>
        <taxon>Spermatophyta</taxon>
        <taxon>Magnoliopsida</taxon>
        <taxon>eudicotyledons</taxon>
        <taxon>Gunneridae</taxon>
        <taxon>Pentapetalae</taxon>
        <taxon>rosids</taxon>
        <taxon>fabids</taxon>
        <taxon>Fagales</taxon>
        <taxon>Fagaceae</taxon>
        <taxon>Quercus</taxon>
    </lineage>
</organism>